<evidence type="ECO:0000256" key="13">
    <source>
        <dbReference type="ARBA" id="ARBA00023180"/>
    </source>
</evidence>
<keyword evidence="8 17" id="KW-1133">Transmembrane helix</keyword>
<evidence type="ECO:0000256" key="2">
    <source>
        <dbReference type="ARBA" id="ARBA00004167"/>
    </source>
</evidence>
<evidence type="ECO:0000256" key="15">
    <source>
        <dbReference type="RuleBase" id="RU000461"/>
    </source>
</evidence>
<evidence type="ECO:0000256" key="17">
    <source>
        <dbReference type="SAM" id="Phobius"/>
    </source>
</evidence>
<evidence type="ECO:0008006" key="20">
    <source>
        <dbReference type="Google" id="ProtNLM"/>
    </source>
</evidence>
<dbReference type="PROSITE" id="PS00086">
    <property type="entry name" value="CYTOCHROME_P450"/>
    <property type="match status" value="1"/>
</dbReference>
<comment type="caution">
    <text evidence="18">The sequence shown here is derived from an EMBL/GenBank/DDBJ whole genome shotgun (WGS) entry which is preliminary data.</text>
</comment>
<dbReference type="GO" id="GO:0004497">
    <property type="term" value="F:monooxygenase activity"/>
    <property type="evidence" value="ECO:0007669"/>
    <property type="project" value="UniProtKB-KW"/>
</dbReference>
<reference evidence="18 19" key="1">
    <citation type="submission" date="2015-12" db="EMBL/GenBank/DDBJ databases">
        <title>Draft genome sequence of Moniliophthora roreri, the causal agent of frosty pod rot of cacao.</title>
        <authorList>
            <person name="Aime M.C."/>
            <person name="Diaz-Valderrama J.R."/>
            <person name="Kijpornyongpan T."/>
            <person name="Phillips-Mora W."/>
        </authorList>
    </citation>
    <scope>NUCLEOTIDE SEQUENCE [LARGE SCALE GENOMIC DNA]</scope>
    <source>
        <strain evidence="18 19">MCA 2952</strain>
    </source>
</reference>
<dbReference type="Pfam" id="PF00067">
    <property type="entry name" value="p450"/>
    <property type="match status" value="1"/>
</dbReference>
<evidence type="ECO:0000313" key="18">
    <source>
        <dbReference type="EMBL" id="KTB28755.1"/>
    </source>
</evidence>
<evidence type="ECO:0000256" key="5">
    <source>
        <dbReference type="ARBA" id="ARBA00022617"/>
    </source>
</evidence>
<dbReference type="GO" id="GO:0016020">
    <property type="term" value="C:membrane"/>
    <property type="evidence" value="ECO:0007669"/>
    <property type="project" value="UniProtKB-SubCell"/>
</dbReference>
<name>A0A0W0EXE5_MONRR</name>
<dbReference type="PANTHER" id="PTHR46300">
    <property type="entry name" value="P450, PUTATIVE (EUROFUNG)-RELATED-RELATED"/>
    <property type="match status" value="1"/>
</dbReference>
<keyword evidence="13" id="KW-0325">Glycoprotein</keyword>
<keyword evidence="6 17" id="KW-0812">Transmembrane</keyword>
<sequence length="577" mass="65704">MTGNPITIGGIAHYFPVLSEEYRRRDPQVPITSSHELNLNIELFAFLGYTHQGLIASRFYQVTGPDLSTPLMVSSILVCVALSLYVWVVYCNTRRIRKLPPGPKGYPIVGNTFQLDPSRPWNTFVEWKKMYGNIVHFRLFNEDVILLNTAKAAGDLLDRRAANYSQRPRSVVADYMSGGMLLVFMNIGEKWRAMRRATHEALNIRASTRYYPIQMREGIQLAMDLLESPEHCRDHVHRFTSSEIASLLYNNPPMASSQDPVISFLENFVNAVSLAASPGTYLANHVPILEYFPESLAKWKRKSKELYEYQSKEFQRYFLNVKEKVLQKQGVGPSFCATLVETYVDHGLDDNSSSWLAAMIYMAAYETTASTMGWLILAMARFPEVQRKAQEELDNVIGRTRIPTLDDAENLPYLRAVVKEALRWRPPAPMSIFHASLEDDTYEGYFIPKNSYVIPNVLAMNHDAETYGPNPEEFRPERFLNDDGTHTVSPPDTKNEGHYSFGFGRRICPGRHLAFNALLTFAIVLWSTHLKPEDESPLNTDDEGTGVLSRPPPYKISSAPRFPEAQELLKLAKEEWQ</sequence>
<organism evidence="18 19">
    <name type="scientific">Moniliophthora roreri</name>
    <name type="common">Frosty pod rot fungus</name>
    <name type="synonym">Monilia roreri</name>
    <dbReference type="NCBI Taxonomy" id="221103"/>
    <lineage>
        <taxon>Eukaryota</taxon>
        <taxon>Fungi</taxon>
        <taxon>Dikarya</taxon>
        <taxon>Basidiomycota</taxon>
        <taxon>Agaricomycotina</taxon>
        <taxon>Agaricomycetes</taxon>
        <taxon>Agaricomycetidae</taxon>
        <taxon>Agaricales</taxon>
        <taxon>Marasmiineae</taxon>
        <taxon>Marasmiaceae</taxon>
        <taxon>Moniliophthora</taxon>
    </lineage>
</organism>
<evidence type="ECO:0000256" key="11">
    <source>
        <dbReference type="ARBA" id="ARBA00023033"/>
    </source>
</evidence>
<gene>
    <name evidence="18" type="ORF">WG66_18676</name>
</gene>
<dbReference type="GO" id="GO:0005506">
    <property type="term" value="F:iron ion binding"/>
    <property type="evidence" value="ECO:0007669"/>
    <property type="project" value="InterPro"/>
</dbReference>
<evidence type="ECO:0000256" key="10">
    <source>
        <dbReference type="ARBA" id="ARBA00023004"/>
    </source>
</evidence>
<feature type="transmembrane region" description="Helical" evidence="17">
    <location>
        <begin position="71"/>
        <end position="90"/>
    </location>
</feature>
<comment type="subcellular location">
    <subcellularLocation>
        <location evidence="2">Membrane</location>
        <topology evidence="2">Single-pass membrane protein</topology>
    </subcellularLocation>
</comment>
<evidence type="ECO:0000256" key="9">
    <source>
        <dbReference type="ARBA" id="ARBA00023002"/>
    </source>
</evidence>
<comment type="pathway">
    <text evidence="3">Secondary metabolite biosynthesis.</text>
</comment>
<dbReference type="InterPro" id="IPR036396">
    <property type="entry name" value="Cyt_P450_sf"/>
</dbReference>
<comment type="similarity">
    <text evidence="4 15">Belongs to the cytochrome P450 family.</text>
</comment>
<evidence type="ECO:0000256" key="7">
    <source>
        <dbReference type="ARBA" id="ARBA00022723"/>
    </source>
</evidence>
<feature type="binding site" description="axial binding residue" evidence="14">
    <location>
        <position position="508"/>
    </location>
    <ligand>
        <name>heme</name>
        <dbReference type="ChEBI" id="CHEBI:30413"/>
    </ligand>
    <ligandPart>
        <name>Fe</name>
        <dbReference type="ChEBI" id="CHEBI:18248"/>
    </ligandPart>
</feature>
<evidence type="ECO:0000256" key="14">
    <source>
        <dbReference type="PIRSR" id="PIRSR602401-1"/>
    </source>
</evidence>
<evidence type="ECO:0000256" key="3">
    <source>
        <dbReference type="ARBA" id="ARBA00005179"/>
    </source>
</evidence>
<evidence type="ECO:0000256" key="16">
    <source>
        <dbReference type="SAM" id="MobiDB-lite"/>
    </source>
</evidence>
<evidence type="ECO:0000313" key="19">
    <source>
        <dbReference type="Proteomes" id="UP000054988"/>
    </source>
</evidence>
<keyword evidence="9 15" id="KW-0560">Oxidoreductase</keyword>
<keyword evidence="10 14" id="KW-0408">Iron</keyword>
<dbReference type="InterPro" id="IPR050364">
    <property type="entry name" value="Cytochrome_P450_fung"/>
</dbReference>
<keyword evidence="11 15" id="KW-0503">Monooxygenase</keyword>
<dbReference type="PRINTS" id="PR00385">
    <property type="entry name" value="P450"/>
</dbReference>
<evidence type="ECO:0000256" key="6">
    <source>
        <dbReference type="ARBA" id="ARBA00022692"/>
    </source>
</evidence>
<comment type="cofactor">
    <cofactor evidence="1 14">
        <name>heme</name>
        <dbReference type="ChEBI" id="CHEBI:30413"/>
    </cofactor>
</comment>
<dbReference type="eggNOG" id="KOG0156">
    <property type="taxonomic scope" value="Eukaryota"/>
</dbReference>
<proteinExistence type="inferred from homology"/>
<keyword evidence="7 14" id="KW-0479">Metal-binding</keyword>
<accession>A0A0W0EXE5</accession>
<dbReference type="PANTHER" id="PTHR46300:SF2">
    <property type="entry name" value="CYTOCHROME P450 MONOOXYGENASE ALNH-RELATED"/>
    <property type="match status" value="1"/>
</dbReference>
<dbReference type="PRINTS" id="PR00463">
    <property type="entry name" value="EP450I"/>
</dbReference>
<dbReference type="GO" id="GO:0016705">
    <property type="term" value="F:oxidoreductase activity, acting on paired donors, with incorporation or reduction of molecular oxygen"/>
    <property type="evidence" value="ECO:0007669"/>
    <property type="project" value="InterPro"/>
</dbReference>
<dbReference type="InterPro" id="IPR001128">
    <property type="entry name" value="Cyt_P450"/>
</dbReference>
<dbReference type="InterPro" id="IPR002401">
    <property type="entry name" value="Cyt_P450_E_grp-I"/>
</dbReference>
<keyword evidence="12 17" id="KW-0472">Membrane</keyword>
<evidence type="ECO:0000256" key="8">
    <source>
        <dbReference type="ARBA" id="ARBA00022989"/>
    </source>
</evidence>
<dbReference type="Gene3D" id="1.10.630.10">
    <property type="entry name" value="Cytochrome P450"/>
    <property type="match status" value="1"/>
</dbReference>
<dbReference type="GO" id="GO:0020037">
    <property type="term" value="F:heme binding"/>
    <property type="evidence" value="ECO:0007669"/>
    <property type="project" value="InterPro"/>
</dbReference>
<dbReference type="AlphaFoldDB" id="A0A0W0EXE5"/>
<protein>
    <recommendedName>
        <fullName evidence="20">Cytochrome p450</fullName>
    </recommendedName>
</protein>
<feature type="region of interest" description="Disordered" evidence="16">
    <location>
        <begin position="532"/>
        <end position="561"/>
    </location>
</feature>
<dbReference type="EMBL" id="LATX01002464">
    <property type="protein sequence ID" value="KTB28755.1"/>
    <property type="molecule type" value="Genomic_DNA"/>
</dbReference>
<evidence type="ECO:0000256" key="4">
    <source>
        <dbReference type="ARBA" id="ARBA00010617"/>
    </source>
</evidence>
<keyword evidence="5 14" id="KW-0349">Heme</keyword>
<dbReference type="CDD" id="cd11065">
    <property type="entry name" value="CYP64-like"/>
    <property type="match status" value="1"/>
</dbReference>
<evidence type="ECO:0000256" key="1">
    <source>
        <dbReference type="ARBA" id="ARBA00001971"/>
    </source>
</evidence>
<dbReference type="Proteomes" id="UP000054988">
    <property type="component" value="Unassembled WGS sequence"/>
</dbReference>
<dbReference type="SUPFAM" id="SSF48264">
    <property type="entry name" value="Cytochrome P450"/>
    <property type="match status" value="1"/>
</dbReference>
<evidence type="ECO:0000256" key="12">
    <source>
        <dbReference type="ARBA" id="ARBA00023136"/>
    </source>
</evidence>
<dbReference type="InterPro" id="IPR017972">
    <property type="entry name" value="Cyt_P450_CS"/>
</dbReference>